<dbReference type="InterPro" id="IPR014729">
    <property type="entry name" value="Rossmann-like_a/b/a_fold"/>
</dbReference>
<dbReference type="Gene3D" id="3.40.50.880">
    <property type="match status" value="1"/>
</dbReference>
<feature type="domain" description="GMPS ATP-PPase" evidence="9">
    <location>
        <begin position="219"/>
        <end position="434"/>
    </location>
</feature>
<reference evidence="10" key="1">
    <citation type="journal article" date="2020" name="BMC Genomics">
        <title>Correction to: Identification and distribution of gene clusters required for synthesis of sphingolipid metabolism inhibitors in diverse species of the filamentous fungus Fusarium.</title>
        <authorList>
            <person name="Kim H.S."/>
            <person name="Lohmar J.M."/>
            <person name="Busman M."/>
            <person name="Brown D.W."/>
            <person name="Naumann T.A."/>
            <person name="Divon H.H."/>
            <person name="Lysoe E."/>
            <person name="Uhlig S."/>
            <person name="Proctor R.H."/>
        </authorList>
    </citation>
    <scope>NUCLEOTIDE SEQUENCE</scope>
    <source>
        <strain evidence="10">NRRL 22465</strain>
    </source>
</reference>
<dbReference type="EMBL" id="JABEYC010000388">
    <property type="protein sequence ID" value="KAF4978193.1"/>
    <property type="molecule type" value="Genomic_DNA"/>
</dbReference>
<evidence type="ECO:0000313" key="10">
    <source>
        <dbReference type="EMBL" id="KAF4978193.1"/>
    </source>
</evidence>
<dbReference type="SUPFAM" id="SSF52402">
    <property type="entry name" value="Adenine nucleotide alpha hydrolases-like"/>
    <property type="match status" value="1"/>
</dbReference>
<dbReference type="InterPro" id="IPR029062">
    <property type="entry name" value="Class_I_gatase-like"/>
</dbReference>
<dbReference type="PANTHER" id="PTHR11922:SF2">
    <property type="entry name" value="GMP SYNTHASE [GLUTAMINE-HYDROLYZING]"/>
    <property type="match status" value="1"/>
</dbReference>
<accession>A0A8H4UKP3</accession>
<name>A0A8H4UKP3_9HYPO</name>
<keyword evidence="11" id="KW-1185">Reference proteome</keyword>
<dbReference type="PROSITE" id="PS51273">
    <property type="entry name" value="GATASE_TYPE_1"/>
    <property type="match status" value="1"/>
</dbReference>
<dbReference type="InterPro" id="IPR001674">
    <property type="entry name" value="GMP_synth_C"/>
</dbReference>
<dbReference type="UniPathway" id="UPA00189">
    <property type="reaction ID" value="UER00296"/>
</dbReference>
<dbReference type="GO" id="GO:0005829">
    <property type="term" value="C:cytosol"/>
    <property type="evidence" value="ECO:0007669"/>
    <property type="project" value="TreeGrafter"/>
</dbReference>
<dbReference type="Proteomes" id="UP000635477">
    <property type="component" value="Unassembled WGS sequence"/>
</dbReference>
<dbReference type="GO" id="GO:0005524">
    <property type="term" value="F:ATP binding"/>
    <property type="evidence" value="ECO:0007669"/>
    <property type="project" value="UniProtKB-UniRule"/>
</dbReference>
<dbReference type="Pfam" id="PF02540">
    <property type="entry name" value="NAD_synthase"/>
    <property type="match status" value="1"/>
</dbReference>
<keyword evidence="6 8" id="KW-0658">Purine biosynthesis</keyword>
<reference evidence="10" key="2">
    <citation type="submission" date="2020-05" db="EMBL/GenBank/DDBJ databases">
        <authorList>
            <person name="Kim H.-S."/>
            <person name="Proctor R.H."/>
            <person name="Brown D.W."/>
        </authorList>
    </citation>
    <scope>NUCLEOTIDE SEQUENCE</scope>
    <source>
        <strain evidence="10">NRRL 22465</strain>
    </source>
</reference>
<dbReference type="SUPFAM" id="SSF54810">
    <property type="entry name" value="GMP synthetase C-terminal dimerisation domain"/>
    <property type="match status" value="1"/>
</dbReference>
<sequence>MNTQSLEKAFDTVLVLDFGITRRLREPNVFFEMLPSIQKILSSISSPRALSCLVAPIPYTKKAPRTLTRLSLTSVCYLRRRNLWAPADNSFLGVPILVICYGMQEIAYRANSANVIAGTRREYGHAMVRAQKIDGHVGRLFEGLEAEFKIWRSHGDKLSQLPEGFHTVASSDNSEYAAIAHATKPIYALQFRPKVAHTQNGTALLKNFAVDICQANQNWTMAAFLEEEIARIRALVGEKGQVLGAVSGGVDSTVSAKLMKEAIGDRSWAVLVNNGVMRLNECEQVRKDLTEHLGINLIVDPEKKRKFIGGKFIECFEAEAKKIEKEAESSPRAGKIEFFLRPITMSQLLYEDEVRQLGRTLGISEELVMRADGCHGYSIELFLTPLNMKLTQILVEFPWSFLAKVTNRIVNEVDGVTRVVYECTSKPPATIEMV</sequence>
<dbReference type="InterPro" id="IPR025777">
    <property type="entry name" value="GMPS_ATP_PPase_dom"/>
</dbReference>
<evidence type="ECO:0000256" key="6">
    <source>
        <dbReference type="ARBA" id="ARBA00022755"/>
    </source>
</evidence>
<organism evidence="10 11">
    <name type="scientific">Fusarium zealandicum</name>
    <dbReference type="NCBI Taxonomy" id="1053134"/>
    <lineage>
        <taxon>Eukaryota</taxon>
        <taxon>Fungi</taxon>
        <taxon>Dikarya</taxon>
        <taxon>Ascomycota</taxon>
        <taxon>Pezizomycotina</taxon>
        <taxon>Sordariomycetes</taxon>
        <taxon>Hypocreomycetidae</taxon>
        <taxon>Hypocreales</taxon>
        <taxon>Nectriaceae</taxon>
        <taxon>Fusarium</taxon>
        <taxon>Fusarium staphyleae species complex</taxon>
    </lineage>
</organism>
<keyword evidence="5 8" id="KW-0332">GMP biosynthesis</keyword>
<dbReference type="InterPro" id="IPR022310">
    <property type="entry name" value="NAD/GMP_synthase"/>
</dbReference>
<evidence type="ECO:0000256" key="3">
    <source>
        <dbReference type="ARBA" id="ARBA00022598"/>
    </source>
</evidence>
<keyword evidence="4 8" id="KW-0547">Nucleotide-binding</keyword>
<keyword evidence="7 8" id="KW-0067">ATP-binding</keyword>
<evidence type="ECO:0000256" key="8">
    <source>
        <dbReference type="PROSITE-ProRule" id="PRU00886"/>
    </source>
</evidence>
<dbReference type="SUPFAM" id="SSF52317">
    <property type="entry name" value="Class I glutamine amidotransferase-like"/>
    <property type="match status" value="1"/>
</dbReference>
<dbReference type="Pfam" id="PF00117">
    <property type="entry name" value="GATase"/>
    <property type="match status" value="1"/>
</dbReference>
<protein>
    <recommendedName>
        <fullName evidence="2">GMP synthase (glutamine-hydrolyzing)</fullName>
        <ecNumber evidence="2">6.3.5.2</ecNumber>
    </recommendedName>
</protein>
<evidence type="ECO:0000256" key="1">
    <source>
        <dbReference type="ARBA" id="ARBA00005153"/>
    </source>
</evidence>
<evidence type="ECO:0000256" key="7">
    <source>
        <dbReference type="ARBA" id="ARBA00022840"/>
    </source>
</evidence>
<dbReference type="Pfam" id="PF00958">
    <property type="entry name" value="GMP_synt_C"/>
    <property type="match status" value="1"/>
</dbReference>
<dbReference type="OrthoDB" id="1724632at2759"/>
<evidence type="ECO:0000256" key="2">
    <source>
        <dbReference type="ARBA" id="ARBA00012746"/>
    </source>
</evidence>
<evidence type="ECO:0000259" key="9">
    <source>
        <dbReference type="PROSITE" id="PS51553"/>
    </source>
</evidence>
<evidence type="ECO:0000256" key="5">
    <source>
        <dbReference type="ARBA" id="ARBA00022749"/>
    </source>
</evidence>
<gene>
    <name evidence="10" type="ORF">FZEAL_5389</name>
</gene>
<evidence type="ECO:0000313" key="11">
    <source>
        <dbReference type="Proteomes" id="UP000635477"/>
    </source>
</evidence>
<feature type="binding site" evidence="8">
    <location>
        <begin position="247"/>
        <end position="253"/>
    </location>
    <ligand>
        <name>ATP</name>
        <dbReference type="ChEBI" id="CHEBI:30616"/>
    </ligand>
</feature>
<dbReference type="PROSITE" id="PS51553">
    <property type="entry name" value="GMPS_ATP_PPASE"/>
    <property type="match status" value="1"/>
</dbReference>
<comment type="pathway">
    <text evidence="1">Purine metabolism; GMP biosynthesis; GMP from XMP (L-Gln route): step 1/1.</text>
</comment>
<dbReference type="EC" id="6.3.5.2" evidence="2"/>
<dbReference type="Gene3D" id="3.30.300.10">
    <property type="match status" value="1"/>
</dbReference>
<dbReference type="Gene3D" id="3.40.50.620">
    <property type="entry name" value="HUPs"/>
    <property type="match status" value="1"/>
</dbReference>
<dbReference type="PANTHER" id="PTHR11922">
    <property type="entry name" value="GMP SYNTHASE-RELATED"/>
    <property type="match status" value="1"/>
</dbReference>
<proteinExistence type="predicted"/>
<evidence type="ECO:0000256" key="4">
    <source>
        <dbReference type="ARBA" id="ARBA00022741"/>
    </source>
</evidence>
<dbReference type="InterPro" id="IPR017926">
    <property type="entry name" value="GATASE"/>
</dbReference>
<dbReference type="GO" id="GO:0003921">
    <property type="term" value="F:GMP synthase activity"/>
    <property type="evidence" value="ECO:0007669"/>
    <property type="project" value="InterPro"/>
</dbReference>
<keyword evidence="3" id="KW-0436">Ligase</keyword>
<comment type="caution">
    <text evidence="10">The sequence shown here is derived from an EMBL/GenBank/DDBJ whole genome shotgun (WGS) entry which is preliminary data.</text>
</comment>
<dbReference type="AlphaFoldDB" id="A0A8H4UKP3"/>